<name>A0A8B6M3D6_METTU</name>
<reference evidence="1 2" key="1">
    <citation type="submission" date="2019-05" db="EMBL/GenBank/DDBJ databases">
        <authorList>
            <person name="Farhan Ul Haque M."/>
        </authorList>
    </citation>
    <scope>NUCLEOTIDE SEQUENCE [LARGE SCALE GENOMIC DNA]</scope>
    <source>
        <strain evidence="1">2</strain>
    </source>
</reference>
<gene>
    <name evidence="1" type="ORF">MPC4_170092</name>
</gene>
<evidence type="ECO:0000313" key="2">
    <source>
        <dbReference type="Proteomes" id="UP000485880"/>
    </source>
</evidence>
<accession>A0A8B6M3D6</accession>
<proteinExistence type="predicted"/>
<keyword evidence="2" id="KW-1185">Reference proteome</keyword>
<protein>
    <submittedName>
        <fullName evidence="1">Uncharacterized protein</fullName>
    </submittedName>
</protein>
<dbReference type="Proteomes" id="UP000485880">
    <property type="component" value="Unassembled WGS sequence"/>
</dbReference>
<sequence>MSRSREACATLTPRSRISRTDSILNSRLYLRFCIPHLRRHETPKLGVHETGSRPKPITPKTGSLFHAYSHAVLPFGAGYRTYIIAAVLVLVVVVEKGLGIDVPGVDVGSDWLTQILAALGLGTLRAGITGANK</sequence>
<dbReference type="AlphaFoldDB" id="A0A8B6M3D6"/>
<dbReference type="EMBL" id="CABFMQ020000073">
    <property type="protein sequence ID" value="VTZ49561.1"/>
    <property type="molecule type" value="Genomic_DNA"/>
</dbReference>
<evidence type="ECO:0000313" key="1">
    <source>
        <dbReference type="EMBL" id="VTZ49561.1"/>
    </source>
</evidence>
<comment type="caution">
    <text evidence="1">The sequence shown here is derived from an EMBL/GenBank/DDBJ whole genome shotgun (WGS) entry which is preliminary data.</text>
</comment>
<organism evidence="1 2">
    <name type="scientific">Methylocella tundrae</name>
    <dbReference type="NCBI Taxonomy" id="227605"/>
    <lineage>
        <taxon>Bacteria</taxon>
        <taxon>Pseudomonadati</taxon>
        <taxon>Pseudomonadota</taxon>
        <taxon>Alphaproteobacteria</taxon>
        <taxon>Hyphomicrobiales</taxon>
        <taxon>Beijerinckiaceae</taxon>
        <taxon>Methylocella</taxon>
    </lineage>
</organism>